<feature type="signal peptide" evidence="1">
    <location>
        <begin position="1"/>
        <end position="24"/>
    </location>
</feature>
<evidence type="ECO:0000313" key="2">
    <source>
        <dbReference type="EMBL" id="SIQ22925.1"/>
    </source>
</evidence>
<comment type="caution">
    <text evidence="2">The sequence shown here is derived from an EMBL/GenBank/DDBJ whole genome shotgun (WGS) entry which is preliminary data.</text>
</comment>
<name>A0A8G2FL71_ACIRU</name>
<dbReference type="EMBL" id="FTNE01000002">
    <property type="protein sequence ID" value="SIQ22925.1"/>
    <property type="molecule type" value="Genomic_DNA"/>
</dbReference>
<feature type="chain" id="PRO_5034270386" evidence="1">
    <location>
        <begin position="25"/>
        <end position="137"/>
    </location>
</feature>
<proteinExistence type="predicted"/>
<accession>A0A8G2FL71</accession>
<dbReference type="RefSeq" id="WP_029312035.1">
    <property type="nucleotide sequence ID" value="NZ_FTNE01000002.1"/>
</dbReference>
<evidence type="ECO:0000313" key="3">
    <source>
        <dbReference type="Proteomes" id="UP000186308"/>
    </source>
</evidence>
<sequence length="137" mass="14265">MNRIVKTGILAGAVLLGSYGAAMADSGTGSHKLGGMLTMTHGMLRTSGLDGATIYNDKGKDLATLKNILVSDSGGPTTVVASADGRMVSFPLSKLKFQKSDPNSTAKQPDYSVVYPGASESTFKTMPKFHYDSGNQG</sequence>
<keyword evidence="3" id="KW-1185">Reference proteome</keyword>
<dbReference type="AlphaFoldDB" id="A0A8G2FL71"/>
<dbReference type="Gene3D" id="2.30.30.240">
    <property type="entry name" value="PRC-barrel domain"/>
    <property type="match status" value="1"/>
</dbReference>
<reference evidence="2 3" key="1">
    <citation type="submission" date="2017-01" db="EMBL/GenBank/DDBJ databases">
        <authorList>
            <person name="Varghese N."/>
            <person name="Submissions S."/>
        </authorList>
    </citation>
    <scope>NUCLEOTIDE SEQUENCE [LARGE SCALE GENOMIC DNA]</scope>
    <source>
        <strain evidence="2 3">ATCC 35905</strain>
    </source>
</reference>
<protein>
    <submittedName>
        <fullName evidence="2">Uncharacterized protein</fullName>
    </submittedName>
</protein>
<organism evidence="2 3">
    <name type="scientific">Acidiphilium rubrum</name>
    <dbReference type="NCBI Taxonomy" id="526"/>
    <lineage>
        <taxon>Bacteria</taxon>
        <taxon>Pseudomonadati</taxon>
        <taxon>Pseudomonadota</taxon>
        <taxon>Alphaproteobacteria</taxon>
        <taxon>Acetobacterales</taxon>
        <taxon>Acidocellaceae</taxon>
        <taxon>Acidiphilium</taxon>
    </lineage>
</organism>
<gene>
    <name evidence="2" type="ORF">SAMN05421828_102273</name>
</gene>
<evidence type="ECO:0000256" key="1">
    <source>
        <dbReference type="SAM" id="SignalP"/>
    </source>
</evidence>
<dbReference type="Proteomes" id="UP000186308">
    <property type="component" value="Unassembled WGS sequence"/>
</dbReference>
<keyword evidence="1" id="KW-0732">Signal</keyword>